<dbReference type="RefSeq" id="WP_381435144.1">
    <property type="nucleotide sequence ID" value="NZ_JBHSNO010000006.1"/>
</dbReference>
<evidence type="ECO:0000313" key="2">
    <source>
        <dbReference type="Proteomes" id="UP001596109"/>
    </source>
</evidence>
<reference evidence="2" key="1">
    <citation type="journal article" date="2019" name="Int. J. Syst. Evol. Microbiol.">
        <title>The Global Catalogue of Microorganisms (GCM) 10K type strain sequencing project: providing services to taxonomists for standard genome sequencing and annotation.</title>
        <authorList>
            <consortium name="The Broad Institute Genomics Platform"/>
            <consortium name="The Broad Institute Genome Sequencing Center for Infectious Disease"/>
            <person name="Wu L."/>
            <person name="Ma J."/>
        </authorList>
    </citation>
    <scope>NUCLEOTIDE SEQUENCE [LARGE SCALE GENOMIC DNA]</scope>
    <source>
        <strain evidence="2">CGMCC 4.1434</strain>
    </source>
</reference>
<organism evidence="1 2">
    <name type="scientific">Sporosarcina soli</name>
    <dbReference type="NCBI Taxonomy" id="334736"/>
    <lineage>
        <taxon>Bacteria</taxon>
        <taxon>Bacillati</taxon>
        <taxon>Bacillota</taxon>
        <taxon>Bacilli</taxon>
        <taxon>Bacillales</taxon>
        <taxon>Caryophanaceae</taxon>
        <taxon>Sporosarcina</taxon>
    </lineage>
</organism>
<dbReference type="Proteomes" id="UP001596109">
    <property type="component" value="Unassembled WGS sequence"/>
</dbReference>
<evidence type="ECO:0000313" key="1">
    <source>
        <dbReference type="EMBL" id="MFC5589764.1"/>
    </source>
</evidence>
<dbReference type="EMBL" id="JBHSNO010000006">
    <property type="protein sequence ID" value="MFC5589764.1"/>
    <property type="molecule type" value="Genomic_DNA"/>
</dbReference>
<comment type="caution">
    <text evidence="1">The sequence shown here is derived from an EMBL/GenBank/DDBJ whole genome shotgun (WGS) entry which is preliminary data.</text>
</comment>
<gene>
    <name evidence="1" type="ORF">ACFPRA_12740</name>
</gene>
<name>A0ABW0TLE8_9BACL</name>
<protein>
    <submittedName>
        <fullName evidence="1">Uncharacterized protein</fullName>
    </submittedName>
</protein>
<sequence>MSKIKVFIEYKVIPEKRKQYLKLAEQIADQYKDFQIQNFSVYEGIEQPNLFVEDFVITNYEFFNRLKSFRLEEQIPFWQDLHSCIYGSASKLNIFAFEEI</sequence>
<proteinExistence type="predicted"/>
<keyword evidence="2" id="KW-1185">Reference proteome</keyword>
<accession>A0ABW0TLE8</accession>